<dbReference type="InterPro" id="IPR051802">
    <property type="entry name" value="YfhM-like"/>
</dbReference>
<evidence type="ECO:0000313" key="3">
    <source>
        <dbReference type="Proteomes" id="UP000324611"/>
    </source>
</evidence>
<feature type="domain" description="Alpha-2-macroglobulin" evidence="1">
    <location>
        <begin position="1321"/>
        <end position="1411"/>
    </location>
</feature>
<dbReference type="InterPro" id="IPR008969">
    <property type="entry name" value="CarboxyPept-like_regulatory"/>
</dbReference>
<organism evidence="2 3">
    <name type="scientific">Chitinophaga agrisoli</name>
    <dbReference type="NCBI Taxonomy" id="2607653"/>
    <lineage>
        <taxon>Bacteria</taxon>
        <taxon>Pseudomonadati</taxon>
        <taxon>Bacteroidota</taxon>
        <taxon>Chitinophagia</taxon>
        <taxon>Chitinophagales</taxon>
        <taxon>Chitinophagaceae</taxon>
        <taxon>Chitinophaga</taxon>
    </lineage>
</organism>
<dbReference type="Pfam" id="PF17973">
    <property type="entry name" value="bMG10"/>
    <property type="match status" value="1"/>
</dbReference>
<keyword evidence="3" id="KW-1185">Reference proteome</keyword>
<dbReference type="InterPro" id="IPR008930">
    <property type="entry name" value="Terpenoid_cyclase/PrenylTrfase"/>
</dbReference>
<reference evidence="2 3" key="2">
    <citation type="submission" date="2019-09" db="EMBL/GenBank/DDBJ databases">
        <authorList>
            <person name="Jin C."/>
        </authorList>
    </citation>
    <scope>NUCLEOTIDE SEQUENCE [LARGE SCALE GENOMIC DNA]</scope>
    <source>
        <strain evidence="2 3">BN140078</strain>
    </source>
</reference>
<dbReference type="InterPro" id="IPR037066">
    <property type="entry name" value="Plug_dom_sf"/>
</dbReference>
<dbReference type="PANTHER" id="PTHR40094">
    <property type="entry name" value="ALPHA-2-MACROGLOBULIN HOMOLOG"/>
    <property type="match status" value="1"/>
</dbReference>
<dbReference type="SUPFAM" id="SSF48239">
    <property type="entry name" value="Terpenoid cyclases/Protein prenyltransferases"/>
    <property type="match status" value="1"/>
</dbReference>
<dbReference type="InterPro" id="IPR001599">
    <property type="entry name" value="Macroglobln_a2"/>
</dbReference>
<dbReference type="Pfam" id="PF07715">
    <property type="entry name" value="Plug"/>
    <property type="match status" value="1"/>
</dbReference>
<keyword evidence="2" id="KW-0675">Receptor</keyword>
<comment type="caution">
    <text evidence="2">The sequence shown here is derived from an EMBL/GenBank/DDBJ whole genome shotgun (WGS) entry which is preliminary data.</text>
</comment>
<dbReference type="SUPFAM" id="SSF56935">
    <property type="entry name" value="Porins"/>
    <property type="match status" value="1"/>
</dbReference>
<proteinExistence type="predicted"/>
<dbReference type="EMBL" id="VUOC01000004">
    <property type="protein sequence ID" value="KAA2239922.1"/>
    <property type="molecule type" value="Genomic_DNA"/>
</dbReference>
<dbReference type="Gene3D" id="2.20.130.20">
    <property type="match status" value="1"/>
</dbReference>
<evidence type="ECO:0000259" key="1">
    <source>
        <dbReference type="SMART" id="SM01360"/>
    </source>
</evidence>
<dbReference type="InterPro" id="IPR041246">
    <property type="entry name" value="Bact_MG10"/>
</dbReference>
<dbReference type="Gene3D" id="1.50.10.20">
    <property type="match status" value="1"/>
</dbReference>
<dbReference type="GO" id="GO:0004866">
    <property type="term" value="F:endopeptidase inhibitor activity"/>
    <property type="evidence" value="ECO:0007669"/>
    <property type="project" value="InterPro"/>
</dbReference>
<dbReference type="Proteomes" id="UP000324611">
    <property type="component" value="Unassembled WGS sequence"/>
</dbReference>
<reference evidence="2 3" key="1">
    <citation type="submission" date="2019-09" db="EMBL/GenBank/DDBJ databases">
        <title>Chitinophaga ginsengihumi sp. nov., isolated from soil of ginseng rhizosphere.</title>
        <authorList>
            <person name="Lee J."/>
        </authorList>
    </citation>
    <scope>NUCLEOTIDE SEQUENCE [LARGE SCALE GENOMIC DNA]</scope>
    <source>
        <strain evidence="2 3">BN140078</strain>
    </source>
</reference>
<accession>A0A5B2VNN9</accession>
<dbReference type="PANTHER" id="PTHR40094:SF1">
    <property type="entry name" value="UBIQUITIN DOMAIN-CONTAINING PROTEIN"/>
    <property type="match status" value="1"/>
</dbReference>
<gene>
    <name evidence="2" type="ORF">F0L74_27435</name>
</gene>
<dbReference type="InterPro" id="IPR012910">
    <property type="entry name" value="Plug_dom"/>
</dbReference>
<protein>
    <submittedName>
        <fullName evidence="2">TonB-dependent receptor plug domain-containing protein</fullName>
    </submittedName>
</protein>
<evidence type="ECO:0000313" key="2">
    <source>
        <dbReference type="EMBL" id="KAA2239922.1"/>
    </source>
</evidence>
<name>A0A5B2VNN9_9BACT</name>
<dbReference type="RefSeq" id="WP_149841099.1">
    <property type="nucleotide sequence ID" value="NZ_VUOC01000004.1"/>
</dbReference>
<dbReference type="Gene3D" id="2.170.130.10">
    <property type="entry name" value="TonB-dependent receptor, plug domain"/>
    <property type="match status" value="1"/>
</dbReference>
<dbReference type="SUPFAM" id="SSF49464">
    <property type="entry name" value="Carboxypeptidase regulatory domain-like"/>
    <property type="match status" value="1"/>
</dbReference>
<dbReference type="SMART" id="SM01360">
    <property type="entry name" value="A2M"/>
    <property type="match status" value="1"/>
</dbReference>
<dbReference type="Pfam" id="PF00207">
    <property type="entry name" value="A2M"/>
    <property type="match status" value="1"/>
</dbReference>
<sequence>MERTIMISIPAFRCWRLILTVLTAAVFTLPAWGQHQLSNGLQHSPYTYIYHITPGEAAVLTKKGAAKTAESYLRTPIDSLLTDKPVPALPAGNYLLVNAVKNELQYKLHTSGDVTAKLLSTGKEQQVILHTGEGRLIPDATVYQDKRRLAYDQSLQVYGPLRPAKAKTVQVYYKDAYYAFPLELQWKRPSLFQKLKRRFFRRDERDHDYGDFYYGNTPYEKKFKGFMVFSQPKYKPGDTVRLKAFVETANGKPVNQPLLLRLSTRYRDTDTILATLQPYRAGGYLYEFVLSAALDLDLDEKYLITLEDVRSRKYDPATYDGNMDDDEYVLQRKVLVRGKFTYEDYELDAITFTARSDKRKHLRGQSPAIYLKAADENGLPVMDGRVQVLVTPASYNDPTFHAPHVFLPDTLWNHSQALETVGETRINLPDSIFPAASFKYEVQCIFLNANNERQTQTLSQTYSDESSELLLSLRADSLVIDHRTGGKTTTAQGTVYLLNEKQDIIAQNAITLPAVLKLDPLAAAYKVTTDSLTERITIPPSDIYCQGSRTADSISLRLIDPLHRPVWYTVFAGNQLILRGYGDTLLYQAATHTPDNYSITLQYLYAGKIQESTYYIPYQDKLLTIHTDQPAVVYPGQSAHIQLQVTDHTGAPVADADVTAYAITKKFEAAIPYVPYAGKTYPARKSYAQTQARLPVPVTYASALNWEKWRSEMQLDTMEYYRFTHPAPFYRMEEQASEGITQIAPFVVSKGNILPIYLLYIDEQPVFFSKAQQLQRYSFPVSEGYHRISLRTRNKQIRVDSVKVTAYRKNMISINLDAIHPYIHVQDMPDTLTRYEAALWRKYMMLVADNFGEDYTYLRQGLHVYLFNWQEHMRERYSTYHQSYMLTGPFPYSDATLVVKRQFDQPLLPEGDWQYRFSKGLTERQQPRGLQVFSSSLPRADANYNFQDCVLTENEINKRWQDYLDERNQTTRVFTNRGFRPPVSGRLKINPIRYHNGKQPFITHLLLFRYDNPDFIHTYPGATTDLGYLAPGQYRLLYLLKDNAFYLQDSITITPKGINYYDAGSVFPYPPPMRDIDSIAAIINSRQTEDDYHAEYDLDRIKRFFHTRYLDTTSFKDTVEGKVINDLEHPLAGVRISLKGTTFSTYTGKDGRFRIAVPGACPLVIESDSYAREFQDTRPGKYYTILLMRRSHGLPEVEARAEELERRKALAYATTTSTLNQLQGRVAGLMIRGASTISPSAPLIIVDGQVYNGRLEELDPGLLGSMNVLKPEAASAIYGSRAAGGAIMITTKNNNTLTAASTEELTAPAGGNTLRQHFRDNAYWQPALRTDANGRASFNVTFPDDITNWQTIFIAMTDNRQSGTLETSVKSFRVLSANMALPQFAIAGDSINVIGKTLYYGTDSVLVKRSFTQDNGAAQAANLLVRNAVIDTFSVMAPNRDSLKLRYTIQKPDGYFDGEERTIPVYRPGVLATNGLFTALNNDTSFRLSLKGDTSPIQLYAETSLLPVLYQETENIRKYEYLCNEQLASKLKAMIVQEKIAEYLHQPFKGKKNIRELLDKLEQTRTAAGLWGWWPDNGPSMWISLHVIEAKMAALQAGYLVSTHTNTFTDYLVYNLDSYSDTEKLSALFLLQQLGAKPDFKRYMDTLERHPLTTYERLRLIELKQRLGMPVQLDTLIARQQHSLMGNIYWGNEGYAFFDNSIQITLSMYRILKKAGGYETLLPRIRNYFLEIRKGGEWRNTYESSMILETILPDLLAANPDLQPSTLTVQGDTTLTTTRFPFAATIRGGAAITISKQGAMPVYFTAYQRYWDTTAASASANFTVHTSFDGNAAATVLKAGKPVVVTVAVQVKETADYVMIEIPIPAGCSYVNKGQSYQSGEVHREYFKQKVSIFCSKLYKGNHSFTIQLLPRYTGTYTLNPAKAEMMYFPVFNGREGIRKLRIE</sequence>